<keyword evidence="3" id="KW-0378">Hydrolase</keyword>
<feature type="compositionally biased region" description="Basic and acidic residues" evidence="1">
    <location>
        <begin position="232"/>
        <end position="247"/>
    </location>
</feature>
<organism evidence="3 4">
    <name type="scientific">Symbiodinium microadriaticum</name>
    <name type="common">Dinoflagellate</name>
    <name type="synonym">Zooxanthella microadriatica</name>
    <dbReference type="NCBI Taxonomy" id="2951"/>
    <lineage>
        <taxon>Eukaryota</taxon>
        <taxon>Sar</taxon>
        <taxon>Alveolata</taxon>
        <taxon>Dinophyceae</taxon>
        <taxon>Suessiales</taxon>
        <taxon>Symbiodiniaceae</taxon>
        <taxon>Symbiodinium</taxon>
    </lineage>
</organism>
<keyword evidence="2" id="KW-0732">Signal</keyword>
<evidence type="ECO:0000256" key="1">
    <source>
        <dbReference type="SAM" id="MobiDB-lite"/>
    </source>
</evidence>
<reference evidence="3 4" key="1">
    <citation type="submission" date="2016-02" db="EMBL/GenBank/DDBJ databases">
        <title>Genome analysis of coral dinoflagellate symbionts highlights evolutionary adaptations to a symbiotic lifestyle.</title>
        <authorList>
            <person name="Aranda M."/>
            <person name="Li Y."/>
            <person name="Liew Y.J."/>
            <person name="Baumgarten S."/>
            <person name="Simakov O."/>
            <person name="Wilson M."/>
            <person name="Piel J."/>
            <person name="Ashoor H."/>
            <person name="Bougouffa S."/>
            <person name="Bajic V.B."/>
            <person name="Ryu T."/>
            <person name="Ravasi T."/>
            <person name="Bayer T."/>
            <person name="Micklem G."/>
            <person name="Kim H."/>
            <person name="Bhak J."/>
            <person name="Lajeunesse T.C."/>
            <person name="Voolstra C.R."/>
        </authorList>
    </citation>
    <scope>NUCLEOTIDE SEQUENCE [LARGE SCALE GENOMIC DNA]</scope>
    <source>
        <strain evidence="3 4">CCMP2467</strain>
    </source>
</reference>
<comment type="caution">
    <text evidence="3">The sequence shown here is derived from an EMBL/GenBank/DDBJ whole genome shotgun (WGS) entry which is preliminary data.</text>
</comment>
<evidence type="ECO:0000313" key="4">
    <source>
        <dbReference type="Proteomes" id="UP000186817"/>
    </source>
</evidence>
<dbReference type="Proteomes" id="UP000186817">
    <property type="component" value="Unassembled WGS sequence"/>
</dbReference>
<evidence type="ECO:0000256" key="2">
    <source>
        <dbReference type="SAM" id="SignalP"/>
    </source>
</evidence>
<feature type="region of interest" description="Disordered" evidence="1">
    <location>
        <begin position="164"/>
        <end position="249"/>
    </location>
</feature>
<accession>A0A1Q9EAB6</accession>
<feature type="chain" id="PRO_5012909483" evidence="2">
    <location>
        <begin position="30"/>
        <end position="750"/>
    </location>
</feature>
<dbReference type="OrthoDB" id="10386277at2759"/>
<keyword evidence="3" id="KW-0067">ATP-binding</keyword>
<feature type="compositionally biased region" description="Low complexity" evidence="1">
    <location>
        <begin position="165"/>
        <end position="219"/>
    </location>
</feature>
<protein>
    <submittedName>
        <fullName evidence="3">Putative helicase V13</fullName>
    </submittedName>
</protein>
<proteinExistence type="predicted"/>
<dbReference type="EMBL" id="LSRX01000213">
    <property type="protein sequence ID" value="OLQ04348.1"/>
    <property type="molecule type" value="Genomic_DNA"/>
</dbReference>
<dbReference type="GO" id="GO:0004386">
    <property type="term" value="F:helicase activity"/>
    <property type="evidence" value="ECO:0007669"/>
    <property type="project" value="UniProtKB-KW"/>
</dbReference>
<keyword evidence="3" id="KW-0547">Nucleotide-binding</keyword>
<keyword evidence="4" id="KW-1185">Reference proteome</keyword>
<gene>
    <name evidence="3" type="ORF">AK812_SmicGene12557</name>
</gene>
<name>A0A1Q9EAB6_SYMMI</name>
<sequence length="750" mass="83494">MHPSASWKAGVLPLACCCLQLLCWPHVMTTSSEPALEKARAELRNMAMDLVLSRRCLFTRLACRTVEHGGSMQAALKHGFRKLLLLVHPDKNNGCVDMGLERLPQQAPVCCGDEVHEASSPGGAPASCERLRGFLYATYFRAYFGDTLYGKRLRNFIYGLGGSGASSTPPASASGSGASSTATGSGTSSTATGSGTSTPSSGPSSTSTPGTAEPSTEPGAGRPAAGGSKRPRKDEPSSAEPPRDKILVEPINGQYIRQFMNLRGTRALHTSCGRSMFEVLSFILEQSDEDLIKVKVRERRDSGELKGRRFSGGGTAAAHIPATFAQISPFAFERLIKQVCRHKTGLIDLDLANGYYSLISKHFEVGPAVRDYVRNRDDWLQRGMKAHDIPRDTAKELFLRVGFGGSYFKWLRDHGRTGTDGPFATFMHKLQEEIGVLADHLATVYPEEAAAHKVASLLTSHGFRSGRKTSKRFYEKLFGEAVMFVVAPAIADLYQIEGELFEVPDMFAQLRSTAKQPRGIERLLARTSRLAVSPGALCEMNWCRQLSSRQRSVLKPLVVSADSIMEHLPVSVFMEVLGFLFPKCWLLSEYDAMLELVKRIATRMLDEERYRHQAMVMARQVLWLLHANKTIYWLPARSCLGRLWVIPSNVHDFFLDELQGQIKQHHKIPKYILWAIRVYWKSLPPTQARKAALTMWLLFCGSKYVTLDWPCNQWTQDDAWEIQDKIWDDPGLPLEASPLELEPDVEHGFI</sequence>
<dbReference type="AlphaFoldDB" id="A0A1Q9EAB6"/>
<keyword evidence="3" id="KW-0347">Helicase</keyword>
<feature type="signal peptide" evidence="2">
    <location>
        <begin position="1"/>
        <end position="29"/>
    </location>
</feature>
<evidence type="ECO:0000313" key="3">
    <source>
        <dbReference type="EMBL" id="OLQ04348.1"/>
    </source>
</evidence>